<evidence type="ECO:0000259" key="17">
    <source>
        <dbReference type="PROSITE" id="PS51164"/>
    </source>
</evidence>
<evidence type="ECO:0000256" key="5">
    <source>
        <dbReference type="ARBA" id="ARBA00022729"/>
    </source>
</evidence>
<evidence type="ECO:0000256" key="9">
    <source>
        <dbReference type="ARBA" id="ARBA00023033"/>
    </source>
</evidence>
<dbReference type="PROSITE" id="PS51164">
    <property type="entry name" value="CBM1_2"/>
    <property type="match status" value="1"/>
</dbReference>
<keyword evidence="12 15" id="KW-0624">Polysaccharide degradation</keyword>
<keyword evidence="7" id="KW-0560">Oxidoreductase</keyword>
<proteinExistence type="inferred from homology"/>
<dbReference type="GO" id="GO:0046872">
    <property type="term" value="F:metal ion binding"/>
    <property type="evidence" value="ECO:0007669"/>
    <property type="project" value="UniProtKB-KW"/>
</dbReference>
<dbReference type="Pfam" id="PF00734">
    <property type="entry name" value="CBM_1"/>
    <property type="match status" value="1"/>
</dbReference>
<keyword evidence="10 15" id="KW-1015">Disulfide bond</keyword>
<dbReference type="EC" id="1.14.99.56" evidence="15"/>
<dbReference type="InterPro" id="IPR005103">
    <property type="entry name" value="AA9_LPMO"/>
</dbReference>
<dbReference type="GO" id="GO:0008810">
    <property type="term" value="F:cellulase activity"/>
    <property type="evidence" value="ECO:0007669"/>
    <property type="project" value="UniProtKB-UniRule"/>
</dbReference>
<keyword evidence="8" id="KW-0186">Copper</keyword>
<comment type="similarity">
    <text evidence="13">Belongs to the polysaccharide monooxygenase AA9 family.</text>
</comment>
<name>A0A6A5TDT5_9PLEO</name>
<evidence type="ECO:0000256" key="12">
    <source>
        <dbReference type="ARBA" id="ARBA00023326"/>
    </source>
</evidence>
<evidence type="ECO:0000256" key="15">
    <source>
        <dbReference type="RuleBase" id="RU368122"/>
    </source>
</evidence>
<dbReference type="Proteomes" id="UP000800035">
    <property type="component" value="Unassembled WGS sequence"/>
</dbReference>
<keyword evidence="11 15" id="KW-0119">Carbohydrate metabolism</keyword>
<evidence type="ECO:0000256" key="11">
    <source>
        <dbReference type="ARBA" id="ARBA00023277"/>
    </source>
</evidence>
<dbReference type="Gene3D" id="2.70.50.70">
    <property type="match status" value="1"/>
</dbReference>
<evidence type="ECO:0000256" key="4">
    <source>
        <dbReference type="ARBA" id="ARBA00022723"/>
    </source>
</evidence>
<evidence type="ECO:0000256" key="1">
    <source>
        <dbReference type="ARBA" id="ARBA00001973"/>
    </source>
</evidence>
<comment type="subcellular location">
    <subcellularLocation>
        <location evidence="2 15">Secreted</location>
    </subcellularLocation>
</comment>
<dbReference type="SUPFAM" id="SSF57180">
    <property type="entry name" value="Cellulose-binding domain"/>
    <property type="match status" value="1"/>
</dbReference>
<reference evidence="18" key="1">
    <citation type="journal article" date="2020" name="Stud. Mycol.">
        <title>101 Dothideomycetes genomes: a test case for predicting lifestyles and emergence of pathogens.</title>
        <authorList>
            <person name="Haridas S."/>
            <person name="Albert R."/>
            <person name="Binder M."/>
            <person name="Bloem J."/>
            <person name="Labutti K."/>
            <person name="Salamov A."/>
            <person name="Andreopoulos B."/>
            <person name="Baker S."/>
            <person name="Barry K."/>
            <person name="Bills G."/>
            <person name="Bluhm B."/>
            <person name="Cannon C."/>
            <person name="Castanera R."/>
            <person name="Culley D."/>
            <person name="Daum C."/>
            <person name="Ezra D."/>
            <person name="Gonzalez J."/>
            <person name="Henrissat B."/>
            <person name="Kuo A."/>
            <person name="Liang C."/>
            <person name="Lipzen A."/>
            <person name="Lutzoni F."/>
            <person name="Magnuson J."/>
            <person name="Mondo S."/>
            <person name="Nolan M."/>
            <person name="Ohm R."/>
            <person name="Pangilinan J."/>
            <person name="Park H.-J."/>
            <person name="Ramirez L."/>
            <person name="Alfaro M."/>
            <person name="Sun H."/>
            <person name="Tritt A."/>
            <person name="Yoshinaga Y."/>
            <person name="Zwiers L.-H."/>
            <person name="Turgeon B."/>
            <person name="Goodwin S."/>
            <person name="Spatafora J."/>
            <person name="Crous P."/>
            <person name="Grigoriev I."/>
        </authorList>
    </citation>
    <scope>NUCLEOTIDE SEQUENCE</scope>
    <source>
        <strain evidence="18">CBS 675.92</strain>
    </source>
</reference>
<dbReference type="InterPro" id="IPR035971">
    <property type="entry name" value="CBD_sf"/>
</dbReference>
<dbReference type="PANTHER" id="PTHR33353">
    <property type="entry name" value="PUTATIVE (AFU_ORTHOLOGUE AFUA_1G12560)-RELATED"/>
    <property type="match status" value="1"/>
</dbReference>
<keyword evidence="9" id="KW-0503">Monooxygenase</keyword>
<keyword evidence="5" id="KW-0732">Signal</keyword>
<comment type="domain">
    <text evidence="15">Has a modular structure: an endo-beta-1,4-glucanase catalytic module at the N-terminus, a linker rich in serines and threonines, and a C-terminal carbohydrate-binding module (CBM).</text>
</comment>
<evidence type="ECO:0000313" key="19">
    <source>
        <dbReference type="Proteomes" id="UP000800035"/>
    </source>
</evidence>
<dbReference type="PANTHER" id="PTHR33353:SF9">
    <property type="entry name" value="ENDOGLUCANASE II"/>
    <property type="match status" value="1"/>
</dbReference>
<keyword evidence="6 15" id="KW-0136">Cellulose degradation</keyword>
<evidence type="ECO:0000256" key="16">
    <source>
        <dbReference type="SAM" id="MobiDB-lite"/>
    </source>
</evidence>
<feature type="compositionally biased region" description="Low complexity" evidence="16">
    <location>
        <begin position="259"/>
        <end position="277"/>
    </location>
</feature>
<dbReference type="InterPro" id="IPR000254">
    <property type="entry name" value="CBD"/>
</dbReference>
<dbReference type="AlphaFoldDB" id="A0A6A5TDT5"/>
<gene>
    <name evidence="18" type="ORF">CC80DRAFT_554357</name>
</gene>
<feature type="region of interest" description="Disordered" evidence="16">
    <location>
        <begin position="246"/>
        <end position="277"/>
    </location>
</feature>
<keyword evidence="3 15" id="KW-0964">Secreted</keyword>
<comment type="catalytic activity">
    <reaction evidence="14 15">
        <text>[(1-&gt;4)-beta-D-glucosyl]n+m + reduced acceptor + O2 = 4-dehydro-beta-D-glucosyl-[(1-&gt;4)-beta-D-glucosyl]n-1 + [(1-&gt;4)-beta-D-glucosyl]m + acceptor + H2O.</text>
        <dbReference type="EC" id="1.14.99.56"/>
    </reaction>
</comment>
<evidence type="ECO:0000256" key="3">
    <source>
        <dbReference type="ARBA" id="ARBA00022525"/>
    </source>
</evidence>
<dbReference type="GO" id="GO:0030245">
    <property type="term" value="P:cellulose catabolic process"/>
    <property type="evidence" value="ECO:0007669"/>
    <property type="project" value="UniProtKB-UniRule"/>
</dbReference>
<organism evidence="18 19">
    <name type="scientific">Byssothecium circinans</name>
    <dbReference type="NCBI Taxonomy" id="147558"/>
    <lineage>
        <taxon>Eukaryota</taxon>
        <taxon>Fungi</taxon>
        <taxon>Dikarya</taxon>
        <taxon>Ascomycota</taxon>
        <taxon>Pezizomycotina</taxon>
        <taxon>Dothideomycetes</taxon>
        <taxon>Pleosporomycetidae</taxon>
        <taxon>Pleosporales</taxon>
        <taxon>Massarineae</taxon>
        <taxon>Massarinaceae</taxon>
        <taxon>Byssothecium</taxon>
    </lineage>
</organism>
<evidence type="ECO:0000256" key="8">
    <source>
        <dbReference type="ARBA" id="ARBA00023008"/>
    </source>
</evidence>
<accession>A0A6A5TDT5</accession>
<dbReference type="InterPro" id="IPR049892">
    <property type="entry name" value="AA9"/>
</dbReference>
<dbReference type="CDD" id="cd21175">
    <property type="entry name" value="LPMO_AA9"/>
    <property type="match status" value="1"/>
</dbReference>
<protein>
    <recommendedName>
        <fullName evidence="15">AA9 family lytic polysaccharide monooxygenase</fullName>
        <ecNumber evidence="15">1.14.99.56</ecNumber>
    </recommendedName>
    <alternativeName>
        <fullName evidence="15">Endo-beta-1,4-glucanase</fullName>
    </alternativeName>
    <alternativeName>
        <fullName evidence="15">Glycosyl hydrolase 61 family protein</fullName>
    </alternativeName>
</protein>
<dbReference type="GO" id="GO:0005576">
    <property type="term" value="C:extracellular region"/>
    <property type="evidence" value="ECO:0007669"/>
    <property type="project" value="UniProtKB-SubCell"/>
</dbReference>
<dbReference type="OrthoDB" id="3238762at2759"/>
<dbReference type="SMART" id="SM00236">
    <property type="entry name" value="fCBD"/>
    <property type="match status" value="1"/>
</dbReference>
<evidence type="ECO:0000256" key="2">
    <source>
        <dbReference type="ARBA" id="ARBA00004613"/>
    </source>
</evidence>
<dbReference type="EMBL" id="ML977026">
    <property type="protein sequence ID" value="KAF1950364.1"/>
    <property type="molecule type" value="Genomic_DNA"/>
</dbReference>
<keyword evidence="19" id="KW-1185">Reference proteome</keyword>
<evidence type="ECO:0000256" key="13">
    <source>
        <dbReference type="ARBA" id="ARBA00044502"/>
    </source>
</evidence>
<dbReference type="GO" id="GO:0030248">
    <property type="term" value="F:cellulose binding"/>
    <property type="evidence" value="ECO:0007669"/>
    <property type="project" value="UniProtKB-UniRule"/>
</dbReference>
<evidence type="ECO:0000256" key="10">
    <source>
        <dbReference type="ARBA" id="ARBA00023157"/>
    </source>
</evidence>
<dbReference type="GO" id="GO:0004497">
    <property type="term" value="F:monooxygenase activity"/>
    <property type="evidence" value="ECO:0007669"/>
    <property type="project" value="UniProtKB-KW"/>
</dbReference>
<feature type="domain" description="CBM1" evidence="17">
    <location>
        <begin position="306"/>
        <end position="342"/>
    </location>
</feature>
<sequence length="342" mass="34126">MRSATILGFASTVAAHATWQQLWVNGKDHESTCARLPASNSPITDVTSNDIRCNAGSAPAASKCPVAAGDTVTIEMHQHNSRGCTEEAIGGAHYGPVLAYLSKVSDAATADGSSPWFKVYQDTWAKGTSGSQGSDDFWGTKDLTKNCGTMDFKIPSDIAPGDYLLRAEAIALHSAGGAGGAQFYMSCYQLTVTGSGTATPEGVSFPGAYKAADPGIQINIYQPLSTYVAPGPAVIAGGTEATAGKAPGGAAATGGSGPGATSAPAAPQTTAPAATATASVSKEATTLKTTTAAAAAPTATGGAGGCSALKYAQCAGNGFTGCTACASGTTCMKQNDYYSQCL</sequence>
<comment type="cofactor">
    <cofactor evidence="1">
        <name>Cu(2+)</name>
        <dbReference type="ChEBI" id="CHEBI:29036"/>
    </cofactor>
</comment>
<comment type="function">
    <text evidence="15">Lytic polysaccharide monooxygenase (LMPO) that depolymerizes crystalline and amorphous polysaccharides via the oxidation of scissile alpha- or beta-(1-4)-glycosidic bonds, yielding C1 and/or C4 oxidation products. Catalysis by LPMOs requires the reduction of the active-site copper from Cu(II) to Cu(I) by a reducing agent and H(2)O(2) or O(2) as a cosubstrate.</text>
</comment>
<evidence type="ECO:0000256" key="14">
    <source>
        <dbReference type="ARBA" id="ARBA00045077"/>
    </source>
</evidence>
<evidence type="ECO:0000256" key="7">
    <source>
        <dbReference type="ARBA" id="ARBA00023002"/>
    </source>
</evidence>
<evidence type="ECO:0000256" key="6">
    <source>
        <dbReference type="ARBA" id="ARBA00023001"/>
    </source>
</evidence>
<dbReference type="Pfam" id="PF03443">
    <property type="entry name" value="AA9"/>
    <property type="match status" value="1"/>
</dbReference>
<keyword evidence="4" id="KW-0479">Metal-binding</keyword>
<evidence type="ECO:0000313" key="18">
    <source>
        <dbReference type="EMBL" id="KAF1950364.1"/>
    </source>
</evidence>